<dbReference type="GO" id="GO:0009055">
    <property type="term" value="F:electron transfer activity"/>
    <property type="evidence" value="ECO:0007669"/>
    <property type="project" value="InterPro"/>
</dbReference>
<reference evidence="7" key="1">
    <citation type="journal article" date="2020" name="Appl. Environ. Microbiol.">
        <title>Diazotrophic Anaeromyxobacter Isolates from Soils.</title>
        <authorList>
            <person name="Masuda Y."/>
            <person name="Yamanaka H."/>
            <person name="Xu Z.X."/>
            <person name="Shiratori Y."/>
            <person name="Aono T."/>
            <person name="Amachi S."/>
            <person name="Senoo K."/>
            <person name="Itoh H."/>
        </authorList>
    </citation>
    <scope>NUCLEOTIDE SEQUENCE [LARGE SCALE GENOMIC DNA]</scope>
    <source>
        <strain evidence="7">R267</strain>
    </source>
</reference>
<dbReference type="GO" id="GO:0046872">
    <property type="term" value="F:metal ion binding"/>
    <property type="evidence" value="ECO:0007669"/>
    <property type="project" value="UniProtKB-KW"/>
</dbReference>
<proteinExistence type="predicted"/>
<evidence type="ECO:0000313" key="7">
    <source>
        <dbReference type="Proteomes" id="UP000503640"/>
    </source>
</evidence>
<evidence type="ECO:0000256" key="2">
    <source>
        <dbReference type="ARBA" id="ARBA00022723"/>
    </source>
</evidence>
<evidence type="ECO:0000256" key="4">
    <source>
        <dbReference type="PROSITE-ProRule" id="PRU00433"/>
    </source>
</evidence>
<dbReference type="InterPro" id="IPR009056">
    <property type="entry name" value="Cyt_c-like_dom"/>
</dbReference>
<organism evidence="6 7">
    <name type="scientific">Anaeromyxobacter diazotrophicus</name>
    <dbReference type="NCBI Taxonomy" id="2590199"/>
    <lineage>
        <taxon>Bacteria</taxon>
        <taxon>Pseudomonadati</taxon>
        <taxon>Myxococcota</taxon>
        <taxon>Myxococcia</taxon>
        <taxon>Myxococcales</taxon>
        <taxon>Cystobacterineae</taxon>
        <taxon>Anaeromyxobacteraceae</taxon>
        <taxon>Anaeromyxobacter</taxon>
    </lineage>
</organism>
<accession>A0A7I9VH38</accession>
<dbReference type="InterPro" id="IPR036909">
    <property type="entry name" value="Cyt_c-like_dom_sf"/>
</dbReference>
<evidence type="ECO:0000256" key="3">
    <source>
        <dbReference type="ARBA" id="ARBA00023004"/>
    </source>
</evidence>
<comment type="caution">
    <text evidence="6">The sequence shown here is derived from an EMBL/GenBank/DDBJ whole genome shotgun (WGS) entry which is preliminary data.</text>
</comment>
<evidence type="ECO:0000256" key="1">
    <source>
        <dbReference type="ARBA" id="ARBA00022617"/>
    </source>
</evidence>
<feature type="domain" description="Cytochrome c" evidence="5">
    <location>
        <begin position="67"/>
        <end position="157"/>
    </location>
</feature>
<dbReference type="GO" id="GO:0020037">
    <property type="term" value="F:heme binding"/>
    <property type="evidence" value="ECO:0007669"/>
    <property type="project" value="InterPro"/>
</dbReference>
<dbReference type="RefSeq" id="WP_176062255.1">
    <property type="nucleotide sequence ID" value="NZ_BJTG01000001.1"/>
</dbReference>
<gene>
    <name evidence="6" type="ORF">AMYX_01990</name>
</gene>
<dbReference type="EMBL" id="BJTG01000001">
    <property type="protein sequence ID" value="GEJ55458.1"/>
    <property type="molecule type" value="Genomic_DNA"/>
</dbReference>
<evidence type="ECO:0000313" key="6">
    <source>
        <dbReference type="EMBL" id="GEJ55458.1"/>
    </source>
</evidence>
<keyword evidence="2 4" id="KW-0479">Metal-binding</keyword>
<sequence length="168" mass="17724">MRNLLAGIALGVALVLAAALLFLTQGGMPVATRGGPLPLERFLASRALHHAMGRDARRPAPIPADGPNLVAGAKVYSANCQVCHGAPGEAQPSPIARGMFPRPPSLLAPGHGVADDPVGETYWKVKHGIRLTGMPGFEETLSEEELWQVSLLLREAEHLPGPVRAALR</sequence>
<dbReference type="AlphaFoldDB" id="A0A7I9VH38"/>
<dbReference type="Pfam" id="PF13442">
    <property type="entry name" value="Cytochrome_CBB3"/>
    <property type="match status" value="1"/>
</dbReference>
<evidence type="ECO:0000259" key="5">
    <source>
        <dbReference type="PROSITE" id="PS51007"/>
    </source>
</evidence>
<keyword evidence="1 4" id="KW-0349">Heme</keyword>
<dbReference type="SUPFAM" id="SSF46626">
    <property type="entry name" value="Cytochrome c"/>
    <property type="match status" value="1"/>
</dbReference>
<name>A0A7I9VH38_9BACT</name>
<dbReference type="PROSITE" id="PS51007">
    <property type="entry name" value="CYTC"/>
    <property type="match status" value="1"/>
</dbReference>
<dbReference type="Gene3D" id="1.10.760.10">
    <property type="entry name" value="Cytochrome c-like domain"/>
    <property type="match status" value="1"/>
</dbReference>
<keyword evidence="7" id="KW-1185">Reference proteome</keyword>
<keyword evidence="3 4" id="KW-0408">Iron</keyword>
<protein>
    <recommendedName>
        <fullName evidence="5">Cytochrome c domain-containing protein</fullName>
    </recommendedName>
</protein>
<dbReference type="Proteomes" id="UP000503640">
    <property type="component" value="Unassembled WGS sequence"/>
</dbReference>